<evidence type="ECO:0000313" key="2">
    <source>
        <dbReference type="Proteomes" id="UP000828390"/>
    </source>
</evidence>
<accession>A0A9D4HAD9</accession>
<evidence type="ECO:0000313" key="1">
    <source>
        <dbReference type="EMBL" id="KAH3713306.1"/>
    </source>
</evidence>
<reference evidence="1" key="1">
    <citation type="journal article" date="2019" name="bioRxiv">
        <title>The Genome of the Zebra Mussel, Dreissena polymorpha: A Resource for Invasive Species Research.</title>
        <authorList>
            <person name="McCartney M.A."/>
            <person name="Auch B."/>
            <person name="Kono T."/>
            <person name="Mallez S."/>
            <person name="Zhang Y."/>
            <person name="Obille A."/>
            <person name="Becker A."/>
            <person name="Abrahante J.E."/>
            <person name="Garbe J."/>
            <person name="Badalamenti J.P."/>
            <person name="Herman A."/>
            <person name="Mangelson H."/>
            <person name="Liachko I."/>
            <person name="Sullivan S."/>
            <person name="Sone E.D."/>
            <person name="Koren S."/>
            <person name="Silverstein K.A.T."/>
            <person name="Beckman K.B."/>
            <person name="Gohl D.M."/>
        </authorList>
    </citation>
    <scope>NUCLEOTIDE SEQUENCE</scope>
    <source>
        <strain evidence="1">Duluth1</strain>
        <tissue evidence="1">Whole animal</tissue>
    </source>
</reference>
<protein>
    <submittedName>
        <fullName evidence="1">Uncharacterized protein</fullName>
    </submittedName>
</protein>
<reference evidence="1" key="2">
    <citation type="submission" date="2020-11" db="EMBL/GenBank/DDBJ databases">
        <authorList>
            <person name="McCartney M.A."/>
            <person name="Auch B."/>
            <person name="Kono T."/>
            <person name="Mallez S."/>
            <person name="Becker A."/>
            <person name="Gohl D.M."/>
            <person name="Silverstein K.A.T."/>
            <person name="Koren S."/>
            <person name="Bechman K.B."/>
            <person name="Herman A."/>
            <person name="Abrahante J.E."/>
            <person name="Garbe J."/>
        </authorList>
    </citation>
    <scope>NUCLEOTIDE SEQUENCE</scope>
    <source>
        <strain evidence="1">Duluth1</strain>
        <tissue evidence="1">Whole animal</tissue>
    </source>
</reference>
<comment type="caution">
    <text evidence="1">The sequence shown here is derived from an EMBL/GenBank/DDBJ whole genome shotgun (WGS) entry which is preliminary data.</text>
</comment>
<dbReference type="EMBL" id="JAIWYP010000014">
    <property type="protein sequence ID" value="KAH3713306.1"/>
    <property type="molecule type" value="Genomic_DNA"/>
</dbReference>
<dbReference type="AlphaFoldDB" id="A0A9D4HAD9"/>
<keyword evidence="2" id="KW-1185">Reference proteome</keyword>
<gene>
    <name evidence="1" type="ORF">DPMN_073095</name>
</gene>
<name>A0A9D4HAD9_DREPO</name>
<dbReference type="Proteomes" id="UP000828390">
    <property type="component" value="Unassembled WGS sequence"/>
</dbReference>
<organism evidence="1 2">
    <name type="scientific">Dreissena polymorpha</name>
    <name type="common">Zebra mussel</name>
    <name type="synonym">Mytilus polymorpha</name>
    <dbReference type="NCBI Taxonomy" id="45954"/>
    <lineage>
        <taxon>Eukaryota</taxon>
        <taxon>Metazoa</taxon>
        <taxon>Spiralia</taxon>
        <taxon>Lophotrochozoa</taxon>
        <taxon>Mollusca</taxon>
        <taxon>Bivalvia</taxon>
        <taxon>Autobranchia</taxon>
        <taxon>Heteroconchia</taxon>
        <taxon>Euheterodonta</taxon>
        <taxon>Imparidentia</taxon>
        <taxon>Neoheterodontei</taxon>
        <taxon>Myida</taxon>
        <taxon>Dreissenoidea</taxon>
        <taxon>Dreissenidae</taxon>
        <taxon>Dreissena</taxon>
    </lineage>
</organism>
<proteinExistence type="predicted"/>
<sequence length="61" mass="6818">MKSSNSPQYSPCSQAQVQQQVSPHYSAVSVTMKISNSPHFSLCCQSRFNNRSTIHIVPYPC</sequence>